<reference evidence="1" key="1">
    <citation type="journal article" date="2014" name="Int. J. Syst. Evol. Microbiol.">
        <title>Complete genome sequence of Corynebacterium casei LMG S-19264T (=DSM 44701T), isolated from a smear-ripened cheese.</title>
        <authorList>
            <consortium name="US DOE Joint Genome Institute (JGI-PGF)"/>
            <person name="Walter F."/>
            <person name="Albersmeier A."/>
            <person name="Kalinowski J."/>
            <person name="Ruckert C."/>
        </authorList>
    </citation>
    <scope>NUCLEOTIDE SEQUENCE</scope>
    <source>
        <strain evidence="1">JCM 4956</strain>
    </source>
</reference>
<dbReference type="Pfam" id="PF15589">
    <property type="entry name" value="Imm21"/>
    <property type="match status" value="1"/>
</dbReference>
<keyword evidence="2" id="KW-1185">Reference proteome</keyword>
<dbReference type="InterPro" id="IPR028961">
    <property type="entry name" value="Imm21"/>
</dbReference>
<dbReference type="AlphaFoldDB" id="A0A918KLP3"/>
<dbReference type="EMBL" id="BMWD01000013">
    <property type="protein sequence ID" value="GGX68015.1"/>
    <property type="molecule type" value="Genomic_DNA"/>
</dbReference>
<comment type="caution">
    <text evidence="1">The sequence shown here is derived from an EMBL/GenBank/DDBJ whole genome shotgun (WGS) entry which is preliminary data.</text>
</comment>
<reference evidence="1" key="2">
    <citation type="submission" date="2020-09" db="EMBL/GenBank/DDBJ databases">
        <authorList>
            <person name="Sun Q."/>
            <person name="Ohkuma M."/>
        </authorList>
    </citation>
    <scope>NUCLEOTIDE SEQUENCE</scope>
    <source>
        <strain evidence="1">JCM 4956</strain>
    </source>
</reference>
<name>A0A918KLP3_9ACTN</name>
<proteinExistence type="predicted"/>
<evidence type="ECO:0000313" key="2">
    <source>
        <dbReference type="Proteomes" id="UP000645555"/>
    </source>
</evidence>
<organism evidence="1 2">
    <name type="scientific">Streptomyces fructofermentans</name>
    <dbReference type="NCBI Taxonomy" id="152141"/>
    <lineage>
        <taxon>Bacteria</taxon>
        <taxon>Bacillati</taxon>
        <taxon>Actinomycetota</taxon>
        <taxon>Actinomycetes</taxon>
        <taxon>Kitasatosporales</taxon>
        <taxon>Streptomycetaceae</taxon>
        <taxon>Streptomyces</taxon>
    </lineage>
</organism>
<gene>
    <name evidence="1" type="ORF">GCM10010515_39530</name>
</gene>
<protein>
    <submittedName>
        <fullName evidence="1">Uncharacterized protein</fullName>
    </submittedName>
</protein>
<sequence>MYFLRMARYTRPRSTEWVESGGGPLIAIPDVVLPFWSGARGDELACDHDRAFEVDGLIGLLPVGNLTALVLGDDPAATTYLPEHGTFVRSPSGVSGVSGASGRAVPAGVAAALTTAVWARELEWRVPGPVVLFDAAWPGDQSAKTGHLRIDLRPGRYAVRAARTEPGPGAWTGLVQLRHLGP</sequence>
<evidence type="ECO:0000313" key="1">
    <source>
        <dbReference type="EMBL" id="GGX68015.1"/>
    </source>
</evidence>
<dbReference type="Proteomes" id="UP000645555">
    <property type="component" value="Unassembled WGS sequence"/>
</dbReference>
<accession>A0A918KLP3</accession>